<comment type="caution">
    <text evidence="2">The sequence shown here is derived from an EMBL/GenBank/DDBJ whole genome shotgun (WGS) entry which is preliminary data.</text>
</comment>
<reference evidence="3" key="1">
    <citation type="journal article" date="2019" name="Int. J. Syst. Evol. Microbiol.">
        <title>The Global Catalogue of Microorganisms (GCM) 10K type strain sequencing project: providing services to taxonomists for standard genome sequencing and annotation.</title>
        <authorList>
            <consortium name="The Broad Institute Genomics Platform"/>
            <consortium name="The Broad Institute Genome Sequencing Center for Infectious Disease"/>
            <person name="Wu L."/>
            <person name="Ma J."/>
        </authorList>
    </citation>
    <scope>NUCLEOTIDE SEQUENCE [LARGE SCALE GENOMIC DNA]</scope>
    <source>
        <strain evidence="3">CCUG 58412</strain>
    </source>
</reference>
<evidence type="ECO:0008006" key="4">
    <source>
        <dbReference type="Google" id="ProtNLM"/>
    </source>
</evidence>
<evidence type="ECO:0000313" key="3">
    <source>
        <dbReference type="Proteomes" id="UP001597128"/>
    </source>
</evidence>
<proteinExistence type="predicted"/>
<sequence length="55" mass="6156">MVSKKIPANKELQDVDQALRRAALKARQEAERLGTPYIVTQSSEQNLKAPQPPIK</sequence>
<gene>
    <name evidence="2" type="ORF">ACFQ1Z_01235</name>
</gene>
<feature type="compositionally biased region" description="Polar residues" evidence="1">
    <location>
        <begin position="38"/>
        <end position="48"/>
    </location>
</feature>
<protein>
    <recommendedName>
        <fullName evidence="4">DUF2188 domain-containing protein</fullName>
    </recommendedName>
</protein>
<evidence type="ECO:0000313" key="2">
    <source>
        <dbReference type="EMBL" id="MFD0912158.1"/>
    </source>
</evidence>
<accession>A0ABW3F2R9</accession>
<name>A0ABW3F2R9_9PROT</name>
<keyword evidence="3" id="KW-1185">Reference proteome</keyword>
<dbReference type="EMBL" id="JBHTKB010000001">
    <property type="protein sequence ID" value="MFD0912158.1"/>
    <property type="molecule type" value="Genomic_DNA"/>
</dbReference>
<dbReference type="Proteomes" id="UP001597128">
    <property type="component" value="Unassembled WGS sequence"/>
</dbReference>
<dbReference type="RefSeq" id="WP_379054835.1">
    <property type="nucleotide sequence ID" value="NZ_JBHTKB010000001.1"/>
</dbReference>
<evidence type="ECO:0000256" key="1">
    <source>
        <dbReference type="SAM" id="MobiDB-lite"/>
    </source>
</evidence>
<organism evidence="2 3">
    <name type="scientific">Methylophilus luteus</name>
    <dbReference type="NCBI Taxonomy" id="640108"/>
    <lineage>
        <taxon>Bacteria</taxon>
        <taxon>Pseudomonadati</taxon>
        <taxon>Pseudomonadota</taxon>
        <taxon>Betaproteobacteria</taxon>
        <taxon>Nitrosomonadales</taxon>
        <taxon>Methylophilaceae</taxon>
        <taxon>Methylophilus</taxon>
    </lineage>
</organism>
<feature type="region of interest" description="Disordered" evidence="1">
    <location>
        <begin position="35"/>
        <end position="55"/>
    </location>
</feature>